<feature type="non-terminal residue" evidence="1">
    <location>
        <position position="101"/>
    </location>
</feature>
<evidence type="ECO:0000313" key="1">
    <source>
        <dbReference type="EMBL" id="SVD62084.1"/>
    </source>
</evidence>
<reference evidence="1" key="1">
    <citation type="submission" date="2018-05" db="EMBL/GenBank/DDBJ databases">
        <authorList>
            <person name="Lanie J.A."/>
            <person name="Ng W.-L."/>
            <person name="Kazmierczak K.M."/>
            <person name="Andrzejewski T.M."/>
            <person name="Davidsen T.M."/>
            <person name="Wayne K.J."/>
            <person name="Tettelin H."/>
            <person name="Glass J.I."/>
            <person name="Rusch D."/>
            <person name="Podicherti R."/>
            <person name="Tsui H.-C.T."/>
            <person name="Winkler M.E."/>
        </authorList>
    </citation>
    <scope>NUCLEOTIDE SEQUENCE</scope>
</reference>
<accession>A0A382WTW3</accession>
<proteinExistence type="predicted"/>
<dbReference type="AlphaFoldDB" id="A0A382WTW3"/>
<sequence>MSIYILPLNADAREDDNEKTNLNIVQTELQPEELLNVGILIFDPNISEIKEDNNFFEIRKAESNYLPYHLKVTLEQSGHWGGIWVLPNPSRVTDLLIVGKI</sequence>
<name>A0A382WTW3_9ZZZZ</name>
<gene>
    <name evidence="1" type="ORF">METZ01_LOCUS414938</name>
</gene>
<organism evidence="1">
    <name type="scientific">marine metagenome</name>
    <dbReference type="NCBI Taxonomy" id="408172"/>
    <lineage>
        <taxon>unclassified sequences</taxon>
        <taxon>metagenomes</taxon>
        <taxon>ecological metagenomes</taxon>
    </lineage>
</organism>
<dbReference type="EMBL" id="UINC01162364">
    <property type="protein sequence ID" value="SVD62084.1"/>
    <property type="molecule type" value="Genomic_DNA"/>
</dbReference>
<protein>
    <submittedName>
        <fullName evidence="1">Uncharacterized protein</fullName>
    </submittedName>
</protein>